<evidence type="ECO:0000256" key="1">
    <source>
        <dbReference type="ARBA" id="ARBA00022484"/>
    </source>
</evidence>
<dbReference type="SUPFAM" id="SSF56672">
    <property type="entry name" value="DNA/RNA polymerases"/>
    <property type="match status" value="1"/>
</dbReference>
<proteinExistence type="predicted"/>
<dbReference type="RefSeq" id="YP_010800253.1">
    <property type="nucleotide sequence ID" value="NC_076788.1"/>
</dbReference>
<evidence type="ECO:0000313" key="5">
    <source>
        <dbReference type="Proteomes" id="UP000830338"/>
    </source>
</evidence>
<keyword evidence="5" id="KW-1185">Reference proteome</keyword>
<dbReference type="GeneID" id="80538779"/>
<dbReference type="EMBL" id="MN532645">
    <property type="protein sequence ID" value="QGY72588.1"/>
    <property type="molecule type" value="Genomic_RNA"/>
</dbReference>
<keyword evidence="1" id="KW-0696">RNA-directed RNA polymerase</keyword>
<keyword evidence="3" id="KW-0548">Nucleotidyltransferase</keyword>
<organism evidence="4 5">
    <name type="scientific">Plasmopara viticola lesion associated ourmia-like virus 58</name>
    <dbReference type="NCBI Taxonomy" id="2686529"/>
    <lineage>
        <taxon>Viruses</taxon>
        <taxon>Riboviria</taxon>
        <taxon>Orthornavirae</taxon>
        <taxon>Lenarviricota</taxon>
        <taxon>Miaviricetes</taxon>
        <taxon>Ourlivirales</taxon>
        <taxon>Botourmiaviridae</taxon>
        <taxon>Botoulivirus</taxon>
        <taxon>Botoulivirus deltaplasmoparae</taxon>
    </lineage>
</organism>
<accession>A0ABX6FIX9</accession>
<reference evidence="4 5" key="1">
    <citation type="journal article" date="2020" name="Virus Evol.">
        <title>Analysis of the virome associated to grapevine downy mildew lesions reveals new mycovirus lineages.</title>
        <authorList>
            <person name="Chiapello M."/>
            <person name="Rodriguez-Romero J."/>
            <person name="Ayllon M.A."/>
            <person name="Turina M."/>
        </authorList>
    </citation>
    <scope>NUCLEOTIDE SEQUENCE [LARGE SCALE GENOMIC DNA]</scope>
    <source>
        <strain evidence="4">DMG-B_40118</strain>
    </source>
</reference>
<sequence length="464" mass="53335">MQPARVKRILSPLHNALYDHISSFDWCVRGDVDASTFQGVVDDCRAGESYISGDYSSATDGIFPWATGYMVDALLEEEGLSDEERLVLRESFKDLSWVSNSGLHHPVTRGQMMGSLVGFPLLCLINKACFDIACDIQYGPPQKGRGWRVGRFNGDDCCFSGSRSFFSLWREVTSTFGLTVNEEKTGFCDRYIELNSNVYDVSSRRMVSKPVLSFLRPDRYSPDDILPEIIKGVSTFRPDVRMWVVNDLMRFEISRREINVQSLCKKWLRKLVKRRWFRQALSNPPEVRVTGVDRSPPVVLGPVPKPELYDLVSEVSAREHSSHVRYWRGRKVAPVERRLIRSKRSEPKKPPSPYRYALGPRPRWRFLWPKGLLEEVILTDGFLSRNCFLEDSFSREVLDHPFLSLEWVFYQKGRKRGHRALYTSVPPPASLLERVRAPPASPFEDCGGVRLWSGRRRKCGLDCQ</sequence>
<name>A0ABX6FIX9_9VIRU</name>
<keyword evidence="2" id="KW-0808">Transferase</keyword>
<protein>
    <submittedName>
        <fullName evidence="4">RNA dependent RNA polymerase</fullName>
    </submittedName>
</protein>
<dbReference type="InterPro" id="IPR043502">
    <property type="entry name" value="DNA/RNA_pol_sf"/>
</dbReference>
<evidence type="ECO:0000256" key="2">
    <source>
        <dbReference type="ARBA" id="ARBA00022679"/>
    </source>
</evidence>
<dbReference type="Proteomes" id="UP000830338">
    <property type="component" value="Segment"/>
</dbReference>
<evidence type="ECO:0000256" key="3">
    <source>
        <dbReference type="ARBA" id="ARBA00022695"/>
    </source>
</evidence>
<evidence type="ECO:0000313" key="4">
    <source>
        <dbReference type="EMBL" id="QGY72588.1"/>
    </source>
</evidence>